<name>E2SFG6_9ACTN</name>
<keyword evidence="2" id="KW-1185">Reference proteome</keyword>
<dbReference type="eggNOG" id="ENOG5032T37">
    <property type="taxonomic scope" value="Bacteria"/>
</dbReference>
<protein>
    <recommendedName>
        <fullName evidence="3">SGNH hydrolase-type esterase domain-containing protein</fullName>
    </recommendedName>
</protein>
<gene>
    <name evidence="1" type="ORF">HMPREF0063_12775</name>
</gene>
<proteinExistence type="predicted"/>
<dbReference type="EMBL" id="ACLF03000012">
    <property type="protein sequence ID" value="EFQ82067.1"/>
    <property type="molecule type" value="Genomic_DNA"/>
</dbReference>
<dbReference type="Proteomes" id="UP000003111">
    <property type="component" value="Unassembled WGS sequence"/>
</dbReference>
<dbReference type="HOGENOM" id="CLU_1060216_0_0_11"/>
<evidence type="ECO:0000313" key="2">
    <source>
        <dbReference type="Proteomes" id="UP000003111"/>
    </source>
</evidence>
<dbReference type="STRING" id="585531.HMPREF0063_12775"/>
<dbReference type="SUPFAM" id="SSF52266">
    <property type="entry name" value="SGNH hydrolase"/>
    <property type="match status" value="1"/>
</dbReference>
<evidence type="ECO:0000313" key="1">
    <source>
        <dbReference type="EMBL" id="EFQ82067.1"/>
    </source>
</evidence>
<dbReference type="Gene3D" id="3.40.50.1110">
    <property type="entry name" value="SGNH hydrolase"/>
    <property type="match status" value="1"/>
</dbReference>
<organism evidence="1 2">
    <name type="scientific">Aeromicrobium marinum DSM 15272</name>
    <dbReference type="NCBI Taxonomy" id="585531"/>
    <lineage>
        <taxon>Bacteria</taxon>
        <taxon>Bacillati</taxon>
        <taxon>Actinomycetota</taxon>
        <taxon>Actinomycetes</taxon>
        <taxon>Propionibacteriales</taxon>
        <taxon>Nocardioidaceae</taxon>
        <taxon>Aeromicrobium</taxon>
    </lineage>
</organism>
<accession>E2SFG6</accession>
<comment type="caution">
    <text evidence="1">The sequence shown here is derived from an EMBL/GenBank/DDBJ whole genome shotgun (WGS) entry which is preliminary data.</text>
</comment>
<reference evidence="1" key="1">
    <citation type="submission" date="2010-08" db="EMBL/GenBank/DDBJ databases">
        <authorList>
            <person name="Muzny D."/>
            <person name="Qin X."/>
            <person name="Buhay C."/>
            <person name="Dugan-Rocha S."/>
            <person name="Ding Y."/>
            <person name="Chen G."/>
            <person name="Hawes A."/>
            <person name="Holder M."/>
            <person name="Jhangiani S."/>
            <person name="Johnson A."/>
            <person name="Khan Z."/>
            <person name="Li Z."/>
            <person name="Liu W."/>
            <person name="Liu X."/>
            <person name="Perez L."/>
            <person name="Shen H."/>
            <person name="Wang Q."/>
            <person name="Watt J."/>
            <person name="Xi L."/>
            <person name="Xin Y."/>
            <person name="Zhou J."/>
            <person name="Deng J."/>
            <person name="Jiang H."/>
            <person name="Liu Y."/>
            <person name="Qu J."/>
            <person name="Song X.-Z."/>
            <person name="Zhang L."/>
            <person name="Villasana D."/>
            <person name="Johnson A."/>
            <person name="Liu J."/>
            <person name="Liyanage D."/>
            <person name="Lorensuhewa L."/>
            <person name="Robinson T."/>
            <person name="Song A."/>
            <person name="Song B.-B."/>
            <person name="Dinh H."/>
            <person name="Thornton R."/>
            <person name="Coyle M."/>
            <person name="Francisco L."/>
            <person name="Jackson L."/>
            <person name="Javaid M."/>
            <person name="Korchina V."/>
            <person name="Kovar C."/>
            <person name="Mata R."/>
            <person name="Mathew T."/>
            <person name="Ngo R."/>
            <person name="Nguyen L."/>
            <person name="Nguyen N."/>
            <person name="Okwuonu G."/>
            <person name="Ongeri F."/>
            <person name="Pham C."/>
            <person name="Simmons D."/>
            <person name="Wilczek-Boney K."/>
            <person name="Hale W."/>
            <person name="Jakkamsetti A."/>
            <person name="Pham P."/>
            <person name="Ruth R."/>
            <person name="San Lucas F."/>
            <person name="Warren J."/>
            <person name="Zhang J."/>
            <person name="Zhao Z."/>
            <person name="Zhou C."/>
            <person name="Zhu D."/>
            <person name="Lee S."/>
            <person name="Bess C."/>
            <person name="Blankenburg K."/>
            <person name="Forbes L."/>
            <person name="Fu Q."/>
            <person name="Gubbala S."/>
            <person name="Hirani K."/>
            <person name="Jayaseelan J.C."/>
            <person name="Lara F."/>
            <person name="Munidasa M."/>
            <person name="Palculict T."/>
            <person name="Patil S."/>
            <person name="Pu L.-L."/>
            <person name="Saada N."/>
            <person name="Tang L."/>
            <person name="Weissenberger G."/>
            <person name="Zhu Y."/>
            <person name="Hemphill L."/>
            <person name="Shang Y."/>
            <person name="Youmans B."/>
            <person name="Ayvaz T."/>
            <person name="Ross M."/>
            <person name="Santibanez J."/>
            <person name="Aqrawi P."/>
            <person name="Gross S."/>
            <person name="Joshi V."/>
            <person name="Fowler G."/>
            <person name="Nazareth L."/>
            <person name="Reid J."/>
            <person name="Worley K."/>
            <person name="Petrosino J."/>
            <person name="Highlander S."/>
            <person name="Gibbs R."/>
        </authorList>
    </citation>
    <scope>NUCLEOTIDE SEQUENCE [LARGE SCALE GENOMIC DNA]</scope>
    <source>
        <strain evidence="1">DSM 15272</strain>
    </source>
</reference>
<evidence type="ECO:0008006" key="3">
    <source>
        <dbReference type="Google" id="ProtNLM"/>
    </source>
</evidence>
<sequence>MLVKGPSTVNWISWMGGPRQDMAFPRVIEEQLLEAGRAAEVRAITMTSEKASWLLRTWQREVLGYSPDVIVLTYGHYESVHLFLPRWLERHGNSLKGRSGRGRRLYRRLVVRPVWRGLAHLQAKVDSVVGPHVGVRRARRVAADIEQYVHRVQQVGSPMVLVFEVLPPGPRVTGWFPGMARRIELVNREFAAMVERIGLDHVRLFPVMPLAEKYADGDMGLAEPDGFHYSPVLHRGIGEALAREIDAWAGTQSHLSDLGSDG</sequence>
<dbReference type="AlphaFoldDB" id="E2SFG6"/>
<dbReference type="InterPro" id="IPR036514">
    <property type="entry name" value="SGNH_hydro_sf"/>
</dbReference>